<dbReference type="RefSeq" id="WP_052562099.1">
    <property type="nucleotide sequence ID" value="NZ_BAFN01000001.1"/>
</dbReference>
<reference evidence="2" key="1">
    <citation type="journal article" date="2015" name="Genome Announc.">
        <title>Draft Genome Sequence of an Anaerobic Ammonium-Oxidizing Bacterium, "Candidatus Brocadia sinica".</title>
        <authorList>
            <person name="Oshiki M."/>
            <person name="Shinyako-Hata K."/>
            <person name="Satoh H."/>
            <person name="Okabe S."/>
        </authorList>
    </citation>
    <scope>NUCLEOTIDE SEQUENCE [LARGE SCALE GENOMIC DNA]</scope>
    <source>
        <strain evidence="2">JPN1</strain>
    </source>
</reference>
<sequence>MPAKEEFKDYCEKEYKKDFSPGIVAIGHSMGARLLSQAIFSKEYIKPELRNSSSESHVDLFIGLQGAFSAKRFVKEEGWEGSPYAAFNEYPTVFTLTTSRYDLANQTARFITGARHVGGKYGLAYARKEKTKMYFG</sequence>
<keyword evidence="2" id="KW-1185">Reference proteome</keyword>
<dbReference type="EMBL" id="BAFN01000001">
    <property type="protein sequence ID" value="GAN32020.1"/>
    <property type="molecule type" value="Genomic_DNA"/>
</dbReference>
<evidence type="ECO:0000313" key="2">
    <source>
        <dbReference type="Proteomes" id="UP000032309"/>
    </source>
</evidence>
<dbReference type="Proteomes" id="UP000032309">
    <property type="component" value="Unassembled WGS sequence"/>
</dbReference>
<proteinExistence type="predicted"/>
<organism evidence="1 2">
    <name type="scientific">Candidatus Brocadia sinica JPN1</name>
    <dbReference type="NCBI Taxonomy" id="1197129"/>
    <lineage>
        <taxon>Bacteria</taxon>
        <taxon>Pseudomonadati</taxon>
        <taxon>Planctomycetota</taxon>
        <taxon>Candidatus Brocadiia</taxon>
        <taxon>Candidatus Brocadiales</taxon>
        <taxon>Candidatus Brocadiaceae</taxon>
        <taxon>Candidatus Brocadia</taxon>
    </lineage>
</organism>
<evidence type="ECO:0000313" key="1">
    <source>
        <dbReference type="EMBL" id="GAN32020.1"/>
    </source>
</evidence>
<name>A0ABQ0JTI6_9BACT</name>
<gene>
    <name evidence="1" type="ORF">BROSI_A0524</name>
</gene>
<protein>
    <submittedName>
        <fullName evidence="1">Sterol carrier protein</fullName>
    </submittedName>
</protein>
<accession>A0ABQ0JTI6</accession>
<comment type="caution">
    <text evidence="1">The sequence shown here is derived from an EMBL/GenBank/DDBJ whole genome shotgun (WGS) entry which is preliminary data.</text>
</comment>